<dbReference type="InterPro" id="IPR023214">
    <property type="entry name" value="HAD_sf"/>
</dbReference>
<organism evidence="7 8">
    <name type="scientific">Musa balbisiana</name>
    <name type="common">Banana</name>
    <dbReference type="NCBI Taxonomy" id="52838"/>
    <lineage>
        <taxon>Eukaryota</taxon>
        <taxon>Viridiplantae</taxon>
        <taxon>Streptophyta</taxon>
        <taxon>Embryophyta</taxon>
        <taxon>Tracheophyta</taxon>
        <taxon>Spermatophyta</taxon>
        <taxon>Magnoliopsida</taxon>
        <taxon>Liliopsida</taxon>
        <taxon>Zingiberales</taxon>
        <taxon>Musaceae</taxon>
        <taxon>Musa</taxon>
    </lineage>
</organism>
<dbReference type="InterPro" id="IPR044651">
    <property type="entry name" value="OTSB-like"/>
</dbReference>
<gene>
    <name evidence="7" type="ORF">C4D60_Mb04t31940</name>
</gene>
<dbReference type="AlphaFoldDB" id="A0A4S8KGB5"/>
<evidence type="ECO:0000256" key="4">
    <source>
        <dbReference type="ARBA" id="ARBA00008770"/>
    </source>
</evidence>
<dbReference type="Pfam" id="PF02358">
    <property type="entry name" value="Trehalose_PPase"/>
    <property type="match status" value="1"/>
</dbReference>
<dbReference type="FunFam" id="3.30.70.1020:FF:000004">
    <property type="entry name" value="Trehalose 6-phosphate phosphatase"/>
    <property type="match status" value="1"/>
</dbReference>
<keyword evidence="8" id="KW-1185">Reference proteome</keyword>
<dbReference type="GO" id="GO:0005992">
    <property type="term" value="P:trehalose biosynthetic process"/>
    <property type="evidence" value="ECO:0007669"/>
    <property type="project" value="UniProtKB-UniPathway"/>
</dbReference>
<evidence type="ECO:0000313" key="7">
    <source>
        <dbReference type="EMBL" id="THU74303.1"/>
    </source>
</evidence>
<dbReference type="UniPathway" id="UPA00299"/>
<dbReference type="InterPro" id="IPR036412">
    <property type="entry name" value="HAD-like_sf"/>
</dbReference>
<evidence type="ECO:0000256" key="1">
    <source>
        <dbReference type="ARBA" id="ARBA00000500"/>
    </source>
</evidence>
<evidence type="ECO:0000313" key="8">
    <source>
        <dbReference type="Proteomes" id="UP000317650"/>
    </source>
</evidence>
<protein>
    <recommendedName>
        <fullName evidence="6">Trehalose 6-phosphate phosphatase</fullName>
        <ecNumber evidence="6">3.1.3.12</ecNumber>
    </recommendedName>
</protein>
<name>A0A4S8KGB5_MUSBA</name>
<comment type="pathway">
    <text evidence="3 6">Glycan biosynthesis; trehalose biosynthesis.</text>
</comment>
<evidence type="ECO:0000256" key="5">
    <source>
        <dbReference type="ARBA" id="ARBA00022801"/>
    </source>
</evidence>
<proteinExistence type="inferred from homology"/>
<dbReference type="SUPFAM" id="SSF56784">
    <property type="entry name" value="HAD-like"/>
    <property type="match status" value="1"/>
</dbReference>
<comment type="caution">
    <text evidence="7">The sequence shown here is derived from an EMBL/GenBank/DDBJ whole genome shotgun (WGS) entry which is preliminary data.</text>
</comment>
<comment type="similarity">
    <text evidence="4 6">Belongs to the trehalose phosphatase family.</text>
</comment>
<dbReference type="Gene3D" id="3.40.50.1000">
    <property type="entry name" value="HAD superfamily/HAD-like"/>
    <property type="match status" value="1"/>
</dbReference>
<dbReference type="EC" id="3.1.3.12" evidence="6"/>
<dbReference type="PANTHER" id="PTHR43768:SF17">
    <property type="entry name" value="TREHALOSE-PHOSPHATE PHOSPHATASE F-RELATED"/>
    <property type="match status" value="1"/>
</dbReference>
<dbReference type="InterPro" id="IPR003337">
    <property type="entry name" value="Trehalose_PPase"/>
</dbReference>
<reference evidence="7 8" key="1">
    <citation type="journal article" date="2019" name="Nat. Plants">
        <title>Genome sequencing of Musa balbisiana reveals subgenome evolution and function divergence in polyploid bananas.</title>
        <authorList>
            <person name="Yao X."/>
        </authorList>
    </citation>
    <scope>NUCLEOTIDE SEQUENCE [LARGE SCALE GENOMIC DNA]</scope>
    <source>
        <strain evidence="8">cv. DH-PKW</strain>
        <tissue evidence="7">Leaves</tissue>
    </source>
</reference>
<evidence type="ECO:0000256" key="2">
    <source>
        <dbReference type="ARBA" id="ARBA00001968"/>
    </source>
</evidence>
<dbReference type="STRING" id="52838.A0A4S8KGB5"/>
<dbReference type="PANTHER" id="PTHR43768">
    <property type="entry name" value="TREHALOSE 6-PHOSPHATE PHOSPHATASE"/>
    <property type="match status" value="1"/>
</dbReference>
<dbReference type="NCBIfam" id="TIGR00685">
    <property type="entry name" value="T6PP"/>
    <property type="match status" value="1"/>
</dbReference>
<evidence type="ECO:0000256" key="3">
    <source>
        <dbReference type="ARBA" id="ARBA00005199"/>
    </source>
</evidence>
<keyword evidence="5 6" id="KW-0378">Hydrolase</keyword>
<dbReference type="GO" id="GO:0004805">
    <property type="term" value="F:trehalose-phosphatase activity"/>
    <property type="evidence" value="ECO:0007669"/>
    <property type="project" value="UniProtKB-EC"/>
</dbReference>
<dbReference type="Proteomes" id="UP000317650">
    <property type="component" value="Chromosome 4"/>
</dbReference>
<comment type="cofactor">
    <cofactor evidence="2 6">
        <name>a divalent metal cation</name>
        <dbReference type="ChEBI" id="CHEBI:60240"/>
    </cofactor>
</comment>
<comment type="catalytic activity">
    <reaction evidence="1 6">
        <text>alpha,alpha-trehalose 6-phosphate + H2O = alpha,alpha-trehalose + phosphate</text>
        <dbReference type="Rhea" id="RHEA:23420"/>
        <dbReference type="ChEBI" id="CHEBI:15377"/>
        <dbReference type="ChEBI" id="CHEBI:16551"/>
        <dbReference type="ChEBI" id="CHEBI:43474"/>
        <dbReference type="ChEBI" id="CHEBI:58429"/>
        <dbReference type="EC" id="3.1.3.12"/>
    </reaction>
</comment>
<dbReference type="Gene3D" id="3.30.70.1020">
    <property type="entry name" value="Trehalose-6-phosphate phosphatase related protein, domain 2"/>
    <property type="match status" value="1"/>
</dbReference>
<comment type="function">
    <text evidence="6">Removes the phosphate from trehalose 6-phosphate to produce free trehalose.</text>
</comment>
<sequence length="364" mass="40753">MDLKATHSSTILTDHTHACNSRLCLPPIVSPISPTASAYPSSTLYPTFQRRKASTGVLNESHDGACLDAMKSSSPPHIKLNKDFISDLAIGKNDAAYDAWMMRTAVKNVAKYFSTAIISGRSCHKVYKFVKLGELYYAGSHGMDIMGPVIKNESISDLPGCTISIEEQGNEVILFQPAKEFLLMINEVQSFLKNVTKDIEGVIVESNKFCVSVHYRLVDEKDWPKVVQCVHHVLKDYPHLQVTHGRRVLEVRPIIDWNKGKAVEFLLEYLGLRTSDDVLPIYVGDDRTDEDAFKILREGKCGGYGILVTSVPKQTNAVFSLRDPTEVSSVVQLVLLYIFDECAQRSQVKKFLKLLVKWKKLEAS</sequence>
<dbReference type="EMBL" id="PYDT01000001">
    <property type="protein sequence ID" value="THU74303.1"/>
    <property type="molecule type" value="Genomic_DNA"/>
</dbReference>
<dbReference type="FunFam" id="3.40.50.1000:FF:000073">
    <property type="entry name" value="Trehalose 6-phosphate phosphatase"/>
    <property type="match status" value="1"/>
</dbReference>
<evidence type="ECO:0000256" key="6">
    <source>
        <dbReference type="RuleBase" id="RU361117"/>
    </source>
</evidence>
<accession>A0A4S8KGB5</accession>